<dbReference type="Pfam" id="PF12728">
    <property type="entry name" value="HTH_17"/>
    <property type="match status" value="1"/>
</dbReference>
<name>A0ABU0XF85_9MICO</name>
<dbReference type="InterPro" id="IPR041657">
    <property type="entry name" value="HTH_17"/>
</dbReference>
<accession>A0ABU0XF85</accession>
<gene>
    <name evidence="2" type="ORF">RBR11_07605</name>
</gene>
<reference evidence="2 3" key="1">
    <citation type="submission" date="2023-08" db="EMBL/GenBank/DDBJ databases">
        <title>Microbacterium sp. nov., isolated from a waste landfill.</title>
        <authorList>
            <person name="Wen W."/>
        </authorList>
    </citation>
    <scope>NUCLEOTIDE SEQUENCE [LARGE SCALE GENOMIC DNA]</scope>
    <source>
        <strain evidence="2 3">ASV81</strain>
    </source>
</reference>
<sequence>MTITVPHAGELLGIGRDAAYAAVANGEIPSLHLGRRIVVPTAKLLALLGVEQ</sequence>
<protein>
    <submittedName>
        <fullName evidence="2">Helix-turn-helix domain-containing protein</fullName>
    </submittedName>
</protein>
<dbReference type="Proteomes" id="UP001230289">
    <property type="component" value="Unassembled WGS sequence"/>
</dbReference>
<comment type="caution">
    <text evidence="2">The sequence shown here is derived from an EMBL/GenBank/DDBJ whole genome shotgun (WGS) entry which is preliminary data.</text>
</comment>
<evidence type="ECO:0000313" key="3">
    <source>
        <dbReference type="Proteomes" id="UP001230289"/>
    </source>
</evidence>
<feature type="domain" description="Helix-turn-helix" evidence="1">
    <location>
        <begin position="4"/>
        <end position="48"/>
    </location>
</feature>
<organism evidence="2 3">
    <name type="scientific">Microbacterium capsulatum</name>
    <dbReference type="NCBI Taxonomy" id="3041921"/>
    <lineage>
        <taxon>Bacteria</taxon>
        <taxon>Bacillati</taxon>
        <taxon>Actinomycetota</taxon>
        <taxon>Actinomycetes</taxon>
        <taxon>Micrococcales</taxon>
        <taxon>Microbacteriaceae</taxon>
        <taxon>Microbacterium</taxon>
    </lineage>
</organism>
<dbReference type="RefSeq" id="WP_308488716.1">
    <property type="nucleotide sequence ID" value="NZ_JAVFCB010000003.1"/>
</dbReference>
<evidence type="ECO:0000259" key="1">
    <source>
        <dbReference type="Pfam" id="PF12728"/>
    </source>
</evidence>
<dbReference type="EMBL" id="JAVFCB010000003">
    <property type="protein sequence ID" value="MDQ4213779.1"/>
    <property type="molecule type" value="Genomic_DNA"/>
</dbReference>
<evidence type="ECO:0000313" key="2">
    <source>
        <dbReference type="EMBL" id="MDQ4213779.1"/>
    </source>
</evidence>
<keyword evidence="3" id="KW-1185">Reference proteome</keyword>
<proteinExistence type="predicted"/>